<dbReference type="InterPro" id="IPR006652">
    <property type="entry name" value="Kelch_1"/>
</dbReference>
<keyword evidence="1" id="KW-0880">Kelch repeat</keyword>
<dbReference type="SUPFAM" id="SSF117281">
    <property type="entry name" value="Kelch motif"/>
    <property type="match status" value="1"/>
</dbReference>
<dbReference type="InterPro" id="IPR037293">
    <property type="entry name" value="Gal_Oxidase_central_sf"/>
</dbReference>
<evidence type="ECO:0000313" key="4">
    <source>
        <dbReference type="Proteomes" id="UP000663868"/>
    </source>
</evidence>
<sequence>MYRCGYGFMSRLTKVMTPTSAPTPYNDEGAINRTELYDPLTKLWTTTKSNGNVLFVGGDSTDGLVKFYDPRTGNWTITRSLNIARIGHTTSVLTNGDVLESGGRNRSKDDKTSEIYDVLAGIWTISSDMNCVRYEHQSSILRNETVLVTGVTDRITLTGDVELY</sequence>
<gene>
    <name evidence="2" type="ORF">IZO911_LOCUS17683</name>
    <name evidence="3" type="ORF">KXQ929_LOCUS36692</name>
</gene>
<organism evidence="3 4">
    <name type="scientific">Adineta steineri</name>
    <dbReference type="NCBI Taxonomy" id="433720"/>
    <lineage>
        <taxon>Eukaryota</taxon>
        <taxon>Metazoa</taxon>
        <taxon>Spiralia</taxon>
        <taxon>Gnathifera</taxon>
        <taxon>Rotifera</taxon>
        <taxon>Eurotatoria</taxon>
        <taxon>Bdelloidea</taxon>
        <taxon>Adinetida</taxon>
        <taxon>Adinetidae</taxon>
        <taxon>Adineta</taxon>
    </lineage>
</organism>
<protein>
    <submittedName>
        <fullName evidence="3">Uncharacterized protein</fullName>
    </submittedName>
</protein>
<dbReference type="SMART" id="SM00612">
    <property type="entry name" value="Kelch"/>
    <property type="match status" value="2"/>
</dbReference>
<dbReference type="Proteomes" id="UP000663860">
    <property type="component" value="Unassembled WGS sequence"/>
</dbReference>
<dbReference type="EMBL" id="CAJNOE010000166">
    <property type="protein sequence ID" value="CAF1001792.1"/>
    <property type="molecule type" value="Genomic_DNA"/>
</dbReference>
<dbReference type="AlphaFoldDB" id="A0A819XJZ4"/>
<dbReference type="Gene3D" id="2.130.10.80">
    <property type="entry name" value="Galactose oxidase/kelch, beta-propeller"/>
    <property type="match status" value="1"/>
</dbReference>
<evidence type="ECO:0000256" key="1">
    <source>
        <dbReference type="ARBA" id="ARBA00022441"/>
    </source>
</evidence>
<evidence type="ECO:0000313" key="3">
    <source>
        <dbReference type="EMBL" id="CAF4140751.1"/>
    </source>
</evidence>
<dbReference type="Proteomes" id="UP000663868">
    <property type="component" value="Unassembled WGS sequence"/>
</dbReference>
<evidence type="ECO:0000313" key="2">
    <source>
        <dbReference type="EMBL" id="CAF1001792.1"/>
    </source>
</evidence>
<reference evidence="3" key="1">
    <citation type="submission" date="2021-02" db="EMBL/GenBank/DDBJ databases">
        <authorList>
            <person name="Nowell W R."/>
        </authorList>
    </citation>
    <scope>NUCLEOTIDE SEQUENCE</scope>
</reference>
<dbReference type="InterPro" id="IPR015915">
    <property type="entry name" value="Kelch-typ_b-propeller"/>
</dbReference>
<comment type="caution">
    <text evidence="3">The sequence shown here is derived from an EMBL/GenBank/DDBJ whole genome shotgun (WGS) entry which is preliminary data.</text>
</comment>
<name>A0A819XJZ4_9BILA</name>
<dbReference type="EMBL" id="CAJOBB010005796">
    <property type="protein sequence ID" value="CAF4140751.1"/>
    <property type="molecule type" value="Genomic_DNA"/>
</dbReference>
<proteinExistence type="predicted"/>
<accession>A0A819XJZ4</accession>